<feature type="site" description="Important for substrate specificity" evidence="4">
    <location>
        <position position="158"/>
    </location>
</feature>
<evidence type="ECO:0000313" key="6">
    <source>
        <dbReference type="Proteomes" id="UP000671995"/>
    </source>
</evidence>
<protein>
    <recommendedName>
        <fullName evidence="4">dTTP/UTP pyrophosphatase</fullName>
        <shortName evidence="4">dTTPase/UTPase</shortName>
        <ecNumber evidence="4">3.6.1.9</ecNumber>
    </recommendedName>
    <alternativeName>
        <fullName evidence="4">Nucleoside triphosphate pyrophosphatase</fullName>
    </alternativeName>
    <alternativeName>
        <fullName evidence="4">Nucleotide pyrophosphatase</fullName>
        <shortName evidence="4">Nucleotide PPase</shortName>
    </alternativeName>
</protein>
<dbReference type="RefSeq" id="WP_210116562.1">
    <property type="nucleotide sequence ID" value="NZ_CP054257.1"/>
</dbReference>
<feature type="active site" description="Proton acceptor" evidence="4">
    <location>
        <position position="73"/>
    </location>
</feature>
<keyword evidence="3 4" id="KW-0546">Nucleotide metabolism</keyword>
<dbReference type="InterPro" id="IPR029001">
    <property type="entry name" value="ITPase-like_fam"/>
</dbReference>
<dbReference type="SUPFAM" id="SSF52972">
    <property type="entry name" value="ITPase-like"/>
    <property type="match status" value="1"/>
</dbReference>
<dbReference type="NCBIfam" id="TIGR00172">
    <property type="entry name" value="maf"/>
    <property type="match status" value="1"/>
</dbReference>
<feature type="site" description="Important for substrate specificity" evidence="4">
    <location>
        <position position="12"/>
    </location>
</feature>
<dbReference type="EMBL" id="CP054257">
    <property type="protein sequence ID" value="QTQ11849.1"/>
    <property type="molecule type" value="Genomic_DNA"/>
</dbReference>
<comment type="function">
    <text evidence="4">Nucleoside triphosphate pyrophosphatase that hydrolyzes dTTP and UTP. May have a dual role in cell division arrest and in preventing the incorporation of modified nucleotides into cellular nucleic acids.</text>
</comment>
<comment type="subcellular location">
    <subcellularLocation>
        <location evidence="4">Cytoplasm</location>
    </subcellularLocation>
</comment>
<dbReference type="EC" id="3.6.1.9" evidence="4"/>
<sequence length="196" mass="21833">MESIILASSSPRRQSILKMLNIPFQVIIPDIDENIDKSGNVFKVPEKLAVRKVEGCINMLPRQRSIPWILGADTMVCMDGELYGKPSGAEEAAKYLNALQGRQHFVITSIALYNGRQKKIVTSTNITKVTFSKMDDKEIEWYVKTGEWHGAAGGYRIQELASCFIKEIEGSMSSVAGLPISNLYDILKSQGYSILE</sequence>
<dbReference type="InterPro" id="IPR003697">
    <property type="entry name" value="Maf-like"/>
</dbReference>
<feature type="site" description="Important for substrate specificity" evidence="4">
    <location>
        <position position="74"/>
    </location>
</feature>
<dbReference type="AlphaFoldDB" id="A0A975ID75"/>
<organism evidence="5 6">
    <name type="scientific">Treponema parvum</name>
    <dbReference type="NCBI Taxonomy" id="138851"/>
    <lineage>
        <taxon>Bacteria</taxon>
        <taxon>Pseudomonadati</taxon>
        <taxon>Spirochaetota</taxon>
        <taxon>Spirochaetia</taxon>
        <taxon>Spirochaetales</taxon>
        <taxon>Treponemataceae</taxon>
        <taxon>Treponema</taxon>
    </lineage>
</organism>
<comment type="cofactor">
    <cofactor evidence="1 4">
        <name>a divalent metal cation</name>
        <dbReference type="ChEBI" id="CHEBI:60240"/>
    </cofactor>
</comment>
<dbReference type="GO" id="GO:0047429">
    <property type="term" value="F:nucleoside triphosphate diphosphatase activity"/>
    <property type="evidence" value="ECO:0007669"/>
    <property type="project" value="UniProtKB-EC"/>
</dbReference>
<dbReference type="PANTHER" id="PTHR43213:SF5">
    <property type="entry name" value="BIFUNCTIONAL DTTP_UTP PYROPHOSPHATASE_METHYLTRANSFERASE PROTEIN-RELATED"/>
    <property type="match status" value="1"/>
</dbReference>
<reference evidence="5" key="2">
    <citation type="journal article" date="2021" name="Microbiol. Resour. Announc.">
        <title>Complete Genome Sequences of Three Human Oral Treponema parvum Isolates.</title>
        <authorList>
            <person name="Zeng H."/>
            <person name="Watt R.M."/>
        </authorList>
    </citation>
    <scope>NUCLEOTIDE SEQUENCE</scope>
    <source>
        <strain evidence="5">ATCC 700773</strain>
    </source>
</reference>
<dbReference type="GO" id="GO:0009117">
    <property type="term" value="P:nucleotide metabolic process"/>
    <property type="evidence" value="ECO:0007669"/>
    <property type="project" value="UniProtKB-KW"/>
</dbReference>
<evidence type="ECO:0000256" key="4">
    <source>
        <dbReference type="HAMAP-Rule" id="MF_00528"/>
    </source>
</evidence>
<dbReference type="PIRSF" id="PIRSF006305">
    <property type="entry name" value="Maf"/>
    <property type="match status" value="1"/>
</dbReference>
<evidence type="ECO:0000256" key="3">
    <source>
        <dbReference type="ARBA" id="ARBA00023080"/>
    </source>
</evidence>
<keyword evidence="2 4" id="KW-0378">Hydrolase</keyword>
<gene>
    <name evidence="5" type="primary">maf</name>
    <name evidence="5" type="ORF">HRI96_06340</name>
</gene>
<dbReference type="Gene3D" id="3.90.950.10">
    <property type="match status" value="1"/>
</dbReference>
<evidence type="ECO:0000313" key="5">
    <source>
        <dbReference type="EMBL" id="QTQ11849.1"/>
    </source>
</evidence>
<keyword evidence="4" id="KW-0963">Cytoplasm</keyword>
<evidence type="ECO:0000256" key="2">
    <source>
        <dbReference type="ARBA" id="ARBA00022801"/>
    </source>
</evidence>
<dbReference type="Proteomes" id="UP000671995">
    <property type="component" value="Chromosome"/>
</dbReference>
<comment type="catalytic activity">
    <reaction evidence="4">
        <text>UTP + H2O = UMP + diphosphate + H(+)</text>
        <dbReference type="Rhea" id="RHEA:29395"/>
        <dbReference type="ChEBI" id="CHEBI:15377"/>
        <dbReference type="ChEBI" id="CHEBI:15378"/>
        <dbReference type="ChEBI" id="CHEBI:33019"/>
        <dbReference type="ChEBI" id="CHEBI:46398"/>
        <dbReference type="ChEBI" id="CHEBI:57865"/>
        <dbReference type="EC" id="3.6.1.9"/>
    </reaction>
</comment>
<accession>A0A975ID75</accession>
<dbReference type="GO" id="GO:0005737">
    <property type="term" value="C:cytoplasm"/>
    <property type="evidence" value="ECO:0007669"/>
    <property type="project" value="UniProtKB-SubCell"/>
</dbReference>
<comment type="catalytic activity">
    <reaction evidence="4">
        <text>dTTP + H2O = dTMP + diphosphate + H(+)</text>
        <dbReference type="Rhea" id="RHEA:28534"/>
        <dbReference type="ChEBI" id="CHEBI:15377"/>
        <dbReference type="ChEBI" id="CHEBI:15378"/>
        <dbReference type="ChEBI" id="CHEBI:33019"/>
        <dbReference type="ChEBI" id="CHEBI:37568"/>
        <dbReference type="ChEBI" id="CHEBI:63528"/>
        <dbReference type="EC" id="3.6.1.9"/>
    </reaction>
</comment>
<dbReference type="PANTHER" id="PTHR43213">
    <property type="entry name" value="BIFUNCTIONAL DTTP/UTP PYROPHOSPHATASE/METHYLTRANSFERASE PROTEIN-RELATED"/>
    <property type="match status" value="1"/>
</dbReference>
<dbReference type="HAMAP" id="MF_00528">
    <property type="entry name" value="Maf"/>
    <property type="match status" value="1"/>
</dbReference>
<proteinExistence type="inferred from homology"/>
<comment type="similarity">
    <text evidence="4">Belongs to the Maf family. YhdE subfamily.</text>
</comment>
<evidence type="ECO:0000256" key="1">
    <source>
        <dbReference type="ARBA" id="ARBA00001968"/>
    </source>
</evidence>
<dbReference type="CDD" id="cd00555">
    <property type="entry name" value="Maf"/>
    <property type="match status" value="1"/>
</dbReference>
<reference evidence="5" key="1">
    <citation type="submission" date="2020-05" db="EMBL/GenBank/DDBJ databases">
        <authorList>
            <person name="Zeng H."/>
            <person name="Chan Y.K."/>
            <person name="Watt R.M."/>
        </authorList>
    </citation>
    <scope>NUCLEOTIDE SEQUENCE</scope>
    <source>
        <strain evidence="5">ATCC 700773</strain>
    </source>
</reference>
<name>A0A975ID75_9SPIR</name>
<comment type="caution">
    <text evidence="4">Lacks conserved residue(s) required for the propagation of feature annotation.</text>
</comment>
<dbReference type="Pfam" id="PF02545">
    <property type="entry name" value="Maf"/>
    <property type="match status" value="1"/>
</dbReference>